<evidence type="ECO:0008006" key="5">
    <source>
        <dbReference type="Google" id="ProtNLM"/>
    </source>
</evidence>
<keyword evidence="4" id="KW-1185">Reference proteome</keyword>
<dbReference type="SMART" id="SM00194">
    <property type="entry name" value="PTPc"/>
    <property type="match status" value="1"/>
</dbReference>
<accession>A0A7R9BPJ6</accession>
<feature type="domain" description="Tyrosine-protein phosphatase" evidence="1">
    <location>
        <begin position="14"/>
        <end position="72"/>
    </location>
</feature>
<protein>
    <recommendedName>
        <fullName evidence="5">Tyrosine-protein phosphatase domain-containing protein</fullName>
    </recommendedName>
</protein>
<dbReference type="SMART" id="SM00404">
    <property type="entry name" value="PTPc_motif"/>
    <property type="match status" value="2"/>
</dbReference>
<dbReference type="SUPFAM" id="SSF52799">
    <property type="entry name" value="(Phosphotyrosine protein) phosphatases II"/>
    <property type="match status" value="2"/>
</dbReference>
<dbReference type="PROSITE" id="PS50055">
    <property type="entry name" value="TYR_PHOSPHATASE_PTP"/>
    <property type="match status" value="2"/>
</dbReference>
<name>A0A7R9BPJ6_9CRUS</name>
<dbReference type="EMBL" id="CAJPEX010000969">
    <property type="protein sequence ID" value="CAG0917801.1"/>
    <property type="molecule type" value="Genomic_DNA"/>
</dbReference>
<dbReference type="PROSITE" id="PS50056">
    <property type="entry name" value="TYR_PHOSPHATASE_2"/>
    <property type="match status" value="1"/>
</dbReference>
<dbReference type="PANTHER" id="PTHR19134">
    <property type="entry name" value="RECEPTOR-TYPE TYROSINE-PROTEIN PHOSPHATASE"/>
    <property type="match status" value="1"/>
</dbReference>
<dbReference type="GO" id="GO:0048666">
    <property type="term" value="P:neuron development"/>
    <property type="evidence" value="ECO:0007669"/>
    <property type="project" value="UniProtKB-ARBA"/>
</dbReference>
<dbReference type="EMBL" id="OA883006">
    <property type="protein sequence ID" value="CAD7277649.1"/>
    <property type="molecule type" value="Genomic_DNA"/>
</dbReference>
<sequence>MAVIFSHLKKNNNSAGVGRTGAYIAVAGMLSQLAAEGRLDLPGFLRHIRNQRSFLVQTVEQYVSVHEVLLVACEIGDTEISLPCLQPRLKQLLTHKDSLFKQWKFLNGPGKPSNDVTSALTDCNRHKNRDLEFLPTDDCRVPLTPRLVSHDRDQCDFVNASWTSGFYSSRELIITQHPMEKTIGDFWRLVWEQNCQTIVLFSAPDYQFYPCFWPEAPQDSLHIEGLKITLEEEHSLCGLPELHLKMRPERDAVASGAVQPDQPFSVTLLLAPGWPHAMAHPVALVNEVTVSHALRSRGSPILVVDKLGGVEAATFCTLATTLAQFAEEKRGNLFQAAALVQKSRPHCWRRQEDFNFIYRMAKGLEEFCTSRNGYVHAKRNSWSSISPLPPSALSAGIGTLPKFPSRGIVAPQASHYGTVSRVPTSQTYLPPSHDVYARFQKAGGGGSPSGIGQYSTLPTMTQMDMYQQRHRPDLLMAAGNYNQASPGNVITTYYNPGMVSHPRSVTSPTNVDWSSISVPPSVDKGYGSGSSNGSGVLRSLSEVSVVTVVENDGGHRAPPEGMETVLATLDCQRMKNNQTVNAL</sequence>
<feature type="domain" description="Tyrosine specific protein phosphatases" evidence="2">
    <location>
        <begin position="14"/>
        <end position="63"/>
    </location>
</feature>
<evidence type="ECO:0000259" key="1">
    <source>
        <dbReference type="PROSITE" id="PS50055"/>
    </source>
</evidence>
<organism evidence="3">
    <name type="scientific">Notodromas monacha</name>
    <dbReference type="NCBI Taxonomy" id="399045"/>
    <lineage>
        <taxon>Eukaryota</taxon>
        <taxon>Metazoa</taxon>
        <taxon>Ecdysozoa</taxon>
        <taxon>Arthropoda</taxon>
        <taxon>Crustacea</taxon>
        <taxon>Oligostraca</taxon>
        <taxon>Ostracoda</taxon>
        <taxon>Podocopa</taxon>
        <taxon>Podocopida</taxon>
        <taxon>Cypridocopina</taxon>
        <taxon>Cypridoidea</taxon>
        <taxon>Cyprididae</taxon>
        <taxon>Notodromas</taxon>
    </lineage>
</organism>
<dbReference type="InterPro" id="IPR000387">
    <property type="entry name" value="Tyr_Pase_dom"/>
</dbReference>
<reference evidence="3" key="1">
    <citation type="submission" date="2020-11" db="EMBL/GenBank/DDBJ databases">
        <authorList>
            <person name="Tran Van P."/>
        </authorList>
    </citation>
    <scope>NUCLEOTIDE SEQUENCE</scope>
</reference>
<dbReference type="InterPro" id="IPR003595">
    <property type="entry name" value="Tyr_Pase_cat"/>
</dbReference>
<dbReference type="Proteomes" id="UP000678499">
    <property type="component" value="Unassembled WGS sequence"/>
</dbReference>
<dbReference type="GO" id="GO:0004725">
    <property type="term" value="F:protein tyrosine phosphatase activity"/>
    <property type="evidence" value="ECO:0007669"/>
    <property type="project" value="InterPro"/>
</dbReference>
<evidence type="ECO:0000313" key="3">
    <source>
        <dbReference type="EMBL" id="CAD7277649.1"/>
    </source>
</evidence>
<dbReference type="InterPro" id="IPR000242">
    <property type="entry name" value="PTP_cat"/>
</dbReference>
<dbReference type="OrthoDB" id="6371915at2759"/>
<evidence type="ECO:0000259" key="2">
    <source>
        <dbReference type="PROSITE" id="PS50056"/>
    </source>
</evidence>
<dbReference type="PANTHER" id="PTHR19134:SF449">
    <property type="entry name" value="TYROSINE-PROTEIN PHOSPHATASE 1"/>
    <property type="match status" value="1"/>
</dbReference>
<proteinExistence type="predicted"/>
<feature type="domain" description="Tyrosine-protein phosphatase" evidence="1">
    <location>
        <begin position="99"/>
        <end position="364"/>
    </location>
</feature>
<evidence type="ECO:0000313" key="4">
    <source>
        <dbReference type="Proteomes" id="UP000678499"/>
    </source>
</evidence>
<dbReference type="AlphaFoldDB" id="A0A7R9BPJ6"/>
<dbReference type="InterPro" id="IPR029021">
    <property type="entry name" value="Prot-tyrosine_phosphatase-like"/>
</dbReference>
<dbReference type="Gene3D" id="3.90.190.10">
    <property type="entry name" value="Protein tyrosine phosphatase superfamily"/>
    <property type="match status" value="2"/>
</dbReference>
<dbReference type="InterPro" id="IPR050348">
    <property type="entry name" value="Protein-Tyr_Phosphatase"/>
</dbReference>
<gene>
    <name evidence="3" type="ORF">NMOB1V02_LOCUS5377</name>
</gene>
<dbReference type="Pfam" id="PF00102">
    <property type="entry name" value="Y_phosphatase"/>
    <property type="match status" value="2"/>
</dbReference>